<accession>A0AAV8XKM9</accession>
<keyword evidence="5" id="KW-1185">Reference proteome</keyword>
<dbReference type="CDD" id="cd22970">
    <property type="entry name" value="DD_NDKH5-like"/>
    <property type="match status" value="1"/>
</dbReference>
<dbReference type="InterPro" id="IPR034907">
    <property type="entry name" value="NDK-like_dom"/>
</dbReference>
<dbReference type="Gene3D" id="1.20.890.10">
    <property type="entry name" value="cAMP-dependent protein kinase regulatory subunit, dimerization-anchoring domain"/>
    <property type="match status" value="1"/>
</dbReference>
<gene>
    <name evidence="4" type="ORF">NQ314_011208</name>
</gene>
<dbReference type="Pfam" id="PF00334">
    <property type="entry name" value="NDK"/>
    <property type="match status" value="1"/>
</dbReference>
<dbReference type="PROSITE" id="PS51374">
    <property type="entry name" value="NDPK_LIKE"/>
    <property type="match status" value="1"/>
</dbReference>
<proteinExistence type="inferred from homology"/>
<dbReference type="InterPro" id="IPR007858">
    <property type="entry name" value="Dpy-30_motif"/>
</dbReference>
<name>A0AAV8XKM9_9CUCU</name>
<dbReference type="SMART" id="SM00562">
    <property type="entry name" value="NDK"/>
    <property type="match status" value="1"/>
</dbReference>
<dbReference type="EMBL" id="JANEYF010003110">
    <property type="protein sequence ID" value="KAJ8939158.1"/>
    <property type="molecule type" value="Genomic_DNA"/>
</dbReference>
<dbReference type="AlphaFoldDB" id="A0AAV8XKM9"/>
<dbReference type="Proteomes" id="UP001162156">
    <property type="component" value="Unassembled WGS sequence"/>
</dbReference>
<comment type="similarity">
    <text evidence="1 2">Belongs to the NDK family.</text>
</comment>
<protein>
    <recommendedName>
        <fullName evidence="3">Nucleoside diphosphate kinase-like domain-containing protein</fullName>
    </recommendedName>
</protein>
<organism evidence="4 5">
    <name type="scientific">Rhamnusium bicolor</name>
    <dbReference type="NCBI Taxonomy" id="1586634"/>
    <lineage>
        <taxon>Eukaryota</taxon>
        <taxon>Metazoa</taxon>
        <taxon>Ecdysozoa</taxon>
        <taxon>Arthropoda</taxon>
        <taxon>Hexapoda</taxon>
        <taxon>Insecta</taxon>
        <taxon>Pterygota</taxon>
        <taxon>Neoptera</taxon>
        <taxon>Endopterygota</taxon>
        <taxon>Coleoptera</taxon>
        <taxon>Polyphaga</taxon>
        <taxon>Cucujiformia</taxon>
        <taxon>Chrysomeloidea</taxon>
        <taxon>Cerambycidae</taxon>
        <taxon>Lepturinae</taxon>
        <taxon>Rhagiini</taxon>
        <taxon>Rhamnusium</taxon>
    </lineage>
</organism>
<dbReference type="GO" id="GO:0005929">
    <property type="term" value="C:cilium"/>
    <property type="evidence" value="ECO:0007669"/>
    <property type="project" value="TreeGrafter"/>
</dbReference>
<feature type="domain" description="Nucleoside diphosphate kinase-like" evidence="3">
    <location>
        <begin position="108"/>
        <end position="247"/>
    </location>
</feature>
<dbReference type="GO" id="GO:0003341">
    <property type="term" value="P:cilium movement"/>
    <property type="evidence" value="ECO:0007669"/>
    <property type="project" value="TreeGrafter"/>
</dbReference>
<evidence type="ECO:0000259" key="3">
    <source>
        <dbReference type="SMART" id="SM00562"/>
    </source>
</evidence>
<evidence type="ECO:0000313" key="5">
    <source>
        <dbReference type="Proteomes" id="UP001162156"/>
    </source>
</evidence>
<comment type="caution">
    <text evidence="2">Lacks conserved residue(s) required for the propagation of feature annotation.</text>
</comment>
<dbReference type="Pfam" id="PF05186">
    <property type="entry name" value="Dpy-30"/>
    <property type="match status" value="1"/>
</dbReference>
<evidence type="ECO:0000256" key="2">
    <source>
        <dbReference type="PROSITE-ProRule" id="PRU00706"/>
    </source>
</evidence>
<dbReference type="PANTHER" id="PTHR46161">
    <property type="entry name" value="NUCLEOSIDE DIPHOSPHATE KINASE"/>
    <property type="match status" value="1"/>
</dbReference>
<dbReference type="InterPro" id="IPR036850">
    <property type="entry name" value="NDK-like_dom_sf"/>
</dbReference>
<evidence type="ECO:0000313" key="4">
    <source>
        <dbReference type="EMBL" id="KAJ8939158.1"/>
    </source>
</evidence>
<evidence type="ECO:0000256" key="1">
    <source>
        <dbReference type="ARBA" id="ARBA00008142"/>
    </source>
</evidence>
<dbReference type="Gene3D" id="3.30.70.141">
    <property type="entry name" value="Nucleoside diphosphate kinase-like domain"/>
    <property type="match status" value="1"/>
</dbReference>
<sequence length="309" mass="35055">MDVYPSPVDRITLLHNSSLKNSLPNSNINTFRSATYAPGSSLSTTQRDNILDDTVHYLSPATTNTARTECEGDFYYQQFFGYQPLLPPPSPGYVSSITSTISCEEPELQRTLAIIKPEAMKYKDVVLRAINEAGFKILNQRVIHLSPEQVSEIYVQHYGSAAFPHMVVTMSISPLMVLSLAGLNAVEKWKVMIGPYGLIREEWFFVYSVRTRFGLQDDIPDRLHASENIVEAKRENRYFYPRSILEPIIIDEDKVTDYIGLNIRPTLLDGLTQLVKVKPLDPILFLAEWLLLNNPYQPSFPERVALSPL</sequence>
<dbReference type="GO" id="GO:1902176">
    <property type="term" value="P:negative regulation of oxidative stress-induced intrinsic apoptotic signaling pathway"/>
    <property type="evidence" value="ECO:0007669"/>
    <property type="project" value="TreeGrafter"/>
</dbReference>
<reference evidence="4" key="1">
    <citation type="journal article" date="2023" name="Insect Mol. Biol.">
        <title>Genome sequencing provides insights into the evolution of gene families encoding plant cell wall-degrading enzymes in longhorned beetles.</title>
        <authorList>
            <person name="Shin N.R."/>
            <person name="Okamura Y."/>
            <person name="Kirsch R."/>
            <person name="Pauchet Y."/>
        </authorList>
    </citation>
    <scope>NUCLEOTIDE SEQUENCE</scope>
    <source>
        <strain evidence="4">RBIC_L_NR</strain>
    </source>
</reference>
<dbReference type="PANTHER" id="PTHR46161:SF1">
    <property type="entry name" value="NUCLEOSIDE DIPHOSPHATE KINASE HOMOLOG 5"/>
    <property type="match status" value="1"/>
</dbReference>
<dbReference type="SUPFAM" id="SSF54919">
    <property type="entry name" value="Nucleoside diphosphate kinase, NDK"/>
    <property type="match status" value="1"/>
</dbReference>
<comment type="caution">
    <text evidence="4">The sequence shown here is derived from an EMBL/GenBank/DDBJ whole genome shotgun (WGS) entry which is preliminary data.</text>
</comment>